<keyword evidence="2" id="KW-0238">DNA-binding</keyword>
<protein>
    <submittedName>
        <fullName evidence="5">Tyrosine recombinase</fullName>
    </submittedName>
</protein>
<name>K2A2N7_9BACT</name>
<comment type="similarity">
    <text evidence="1">Belongs to the 'phage' integrase family.</text>
</comment>
<evidence type="ECO:0000313" key="5">
    <source>
        <dbReference type="EMBL" id="EKD44264.1"/>
    </source>
</evidence>
<dbReference type="GO" id="GO:0015074">
    <property type="term" value="P:DNA integration"/>
    <property type="evidence" value="ECO:0007669"/>
    <property type="project" value="InterPro"/>
</dbReference>
<gene>
    <name evidence="5" type="ORF">ACD_71C00192G0006</name>
</gene>
<proteinExistence type="inferred from homology"/>
<dbReference type="Pfam" id="PF00589">
    <property type="entry name" value="Phage_integrase"/>
    <property type="match status" value="1"/>
</dbReference>
<dbReference type="AlphaFoldDB" id="K2A2N7"/>
<comment type="caution">
    <text evidence="5">The sequence shown here is derived from an EMBL/GenBank/DDBJ whole genome shotgun (WGS) entry which is preliminary data.</text>
</comment>
<dbReference type="GO" id="GO:0006310">
    <property type="term" value="P:DNA recombination"/>
    <property type="evidence" value="ECO:0007669"/>
    <property type="project" value="UniProtKB-KW"/>
</dbReference>
<dbReference type="PANTHER" id="PTHR30349:SF41">
    <property type="entry name" value="INTEGRASE_RECOMBINASE PROTEIN MJ0367-RELATED"/>
    <property type="match status" value="1"/>
</dbReference>
<evidence type="ECO:0000256" key="2">
    <source>
        <dbReference type="ARBA" id="ARBA00023125"/>
    </source>
</evidence>
<keyword evidence="3" id="KW-0233">DNA recombination</keyword>
<accession>K2A2N7</accession>
<dbReference type="InterPro" id="IPR002104">
    <property type="entry name" value="Integrase_catalytic"/>
</dbReference>
<sequence>MRGCKVLSDEEIRLVLNELQVRDRILFLTCLTFGTRISEALDLKFGDLKGKTLYLRSQKGSENQSFPIPESYKAEINELKKFYEEKGVDISDYSPLFMSQKGINRSITRQLASYVIKSVSKRMQLDGKINTHSFRKSFVNRIYELTGYNIAETKTYSRHKSLVNLEYYIKTTESTDLVKKLIWIWCVRYSPWCWNIWGNIFNGDFMTVVDLSLN</sequence>
<dbReference type="GO" id="GO:0003677">
    <property type="term" value="F:DNA binding"/>
    <property type="evidence" value="ECO:0007669"/>
    <property type="project" value="UniProtKB-KW"/>
</dbReference>
<dbReference type="InterPro" id="IPR011010">
    <property type="entry name" value="DNA_brk_join_enz"/>
</dbReference>
<organism evidence="5">
    <name type="scientific">uncultured bacterium</name>
    <name type="common">gcode 4</name>
    <dbReference type="NCBI Taxonomy" id="1234023"/>
    <lineage>
        <taxon>Bacteria</taxon>
        <taxon>environmental samples</taxon>
    </lineage>
</organism>
<evidence type="ECO:0000256" key="1">
    <source>
        <dbReference type="ARBA" id="ARBA00008857"/>
    </source>
</evidence>
<dbReference type="PANTHER" id="PTHR30349">
    <property type="entry name" value="PHAGE INTEGRASE-RELATED"/>
    <property type="match status" value="1"/>
</dbReference>
<reference evidence="5" key="1">
    <citation type="journal article" date="2012" name="Science">
        <title>Fermentation, hydrogen, and sulfur metabolism in multiple uncultivated bacterial phyla.</title>
        <authorList>
            <person name="Wrighton K.C."/>
            <person name="Thomas B.C."/>
            <person name="Sharon I."/>
            <person name="Miller C.S."/>
            <person name="Castelle C.J."/>
            <person name="VerBerkmoes N.C."/>
            <person name="Wilkins M.J."/>
            <person name="Hettich R.L."/>
            <person name="Lipton M.S."/>
            <person name="Williams K.H."/>
            <person name="Long P.E."/>
            <person name="Banfield J.F."/>
        </authorList>
    </citation>
    <scope>NUCLEOTIDE SEQUENCE [LARGE SCALE GENOMIC DNA]</scope>
</reference>
<dbReference type="EMBL" id="AMFJ01028923">
    <property type="protein sequence ID" value="EKD44264.1"/>
    <property type="molecule type" value="Genomic_DNA"/>
</dbReference>
<evidence type="ECO:0000259" key="4">
    <source>
        <dbReference type="PROSITE" id="PS51898"/>
    </source>
</evidence>
<feature type="domain" description="Tyr recombinase" evidence="4">
    <location>
        <begin position="2"/>
        <end position="182"/>
    </location>
</feature>
<dbReference type="Gene3D" id="1.10.443.10">
    <property type="entry name" value="Intergrase catalytic core"/>
    <property type="match status" value="1"/>
</dbReference>
<dbReference type="PROSITE" id="PS51898">
    <property type="entry name" value="TYR_RECOMBINASE"/>
    <property type="match status" value="1"/>
</dbReference>
<dbReference type="SUPFAM" id="SSF56349">
    <property type="entry name" value="DNA breaking-rejoining enzymes"/>
    <property type="match status" value="1"/>
</dbReference>
<evidence type="ECO:0000256" key="3">
    <source>
        <dbReference type="ARBA" id="ARBA00023172"/>
    </source>
</evidence>
<dbReference type="InterPro" id="IPR013762">
    <property type="entry name" value="Integrase-like_cat_sf"/>
</dbReference>
<dbReference type="InterPro" id="IPR050090">
    <property type="entry name" value="Tyrosine_recombinase_XerCD"/>
</dbReference>